<evidence type="ECO:0000256" key="12">
    <source>
        <dbReference type="HAMAP-Rule" id="MF_00071"/>
    </source>
</evidence>
<dbReference type="PANTHER" id="PTHR43512">
    <property type="entry name" value="TRANSLATION FACTOR GUF1-RELATED"/>
    <property type="match status" value="1"/>
</dbReference>
<dbReference type="GO" id="GO:0005525">
    <property type="term" value="F:GTP binding"/>
    <property type="evidence" value="ECO:0007669"/>
    <property type="project" value="UniProtKB-UniRule"/>
</dbReference>
<evidence type="ECO:0000256" key="9">
    <source>
        <dbReference type="ARBA" id="ARBA00057626"/>
    </source>
</evidence>
<dbReference type="InterPro" id="IPR041095">
    <property type="entry name" value="EFG_II"/>
</dbReference>
<dbReference type="SUPFAM" id="SSF52540">
    <property type="entry name" value="P-loop containing nucleoside triphosphate hydrolases"/>
    <property type="match status" value="1"/>
</dbReference>
<keyword evidence="7 12" id="KW-0472">Membrane</keyword>
<dbReference type="FunFam" id="3.40.50.300:FF:000078">
    <property type="entry name" value="Elongation factor 4"/>
    <property type="match status" value="1"/>
</dbReference>
<organism evidence="14 15">
    <name type="scientific">Calidifontibacillus erzurumensis</name>
    <dbReference type="NCBI Taxonomy" id="2741433"/>
    <lineage>
        <taxon>Bacteria</taxon>
        <taxon>Bacillati</taxon>
        <taxon>Bacillota</taxon>
        <taxon>Bacilli</taxon>
        <taxon>Bacillales</taxon>
        <taxon>Bacillaceae</taxon>
        <taxon>Calidifontibacillus/Schinkia group</taxon>
        <taxon>Calidifontibacillus</taxon>
    </lineage>
</organism>
<dbReference type="Gene3D" id="3.30.70.870">
    <property type="entry name" value="Elongation Factor G (Translational Gtpase), domain 3"/>
    <property type="match status" value="1"/>
</dbReference>
<dbReference type="FunFam" id="3.30.70.240:FF:000007">
    <property type="entry name" value="Translation factor GUF1, mitochondrial"/>
    <property type="match status" value="1"/>
</dbReference>
<dbReference type="FunFam" id="3.30.70.2570:FF:000001">
    <property type="entry name" value="Translation factor GUF1, mitochondrial"/>
    <property type="match status" value="1"/>
</dbReference>
<dbReference type="Pfam" id="PF06421">
    <property type="entry name" value="LepA_C"/>
    <property type="match status" value="1"/>
</dbReference>
<evidence type="ECO:0000256" key="4">
    <source>
        <dbReference type="ARBA" id="ARBA00022801"/>
    </source>
</evidence>
<evidence type="ECO:0000259" key="13">
    <source>
        <dbReference type="PROSITE" id="PS51722"/>
    </source>
</evidence>
<dbReference type="InterPro" id="IPR035654">
    <property type="entry name" value="LepA_IV"/>
</dbReference>
<dbReference type="GO" id="GO:0003924">
    <property type="term" value="F:GTPase activity"/>
    <property type="evidence" value="ECO:0007669"/>
    <property type="project" value="UniProtKB-UniRule"/>
</dbReference>
<dbReference type="GO" id="GO:0045727">
    <property type="term" value="P:positive regulation of translation"/>
    <property type="evidence" value="ECO:0007669"/>
    <property type="project" value="UniProtKB-UniRule"/>
</dbReference>
<evidence type="ECO:0000256" key="6">
    <source>
        <dbReference type="ARBA" id="ARBA00023134"/>
    </source>
</evidence>
<comment type="similarity">
    <text evidence="10">Belongs to the GTP-binding elongation factor family. LepA subfamily.</text>
</comment>
<dbReference type="FunFam" id="3.30.70.870:FF:000004">
    <property type="entry name" value="Translation factor GUF1, mitochondrial"/>
    <property type="match status" value="1"/>
</dbReference>
<dbReference type="InterPro" id="IPR006297">
    <property type="entry name" value="EF-4"/>
</dbReference>
<dbReference type="CDD" id="cd03699">
    <property type="entry name" value="EF4_II"/>
    <property type="match status" value="1"/>
</dbReference>
<dbReference type="InterPro" id="IPR000640">
    <property type="entry name" value="EFG_V-like"/>
</dbReference>
<dbReference type="Pfam" id="PF03144">
    <property type="entry name" value="GTP_EFTU_D2"/>
    <property type="match status" value="1"/>
</dbReference>
<dbReference type="InterPro" id="IPR009000">
    <property type="entry name" value="Transl_B-barrel_sf"/>
</dbReference>
<evidence type="ECO:0000256" key="11">
    <source>
        <dbReference type="ARBA" id="ARBA00066744"/>
    </source>
</evidence>
<dbReference type="Gene3D" id="3.40.50.300">
    <property type="entry name" value="P-loop containing nucleotide triphosphate hydrolases"/>
    <property type="match status" value="1"/>
</dbReference>
<feature type="binding site" evidence="12">
    <location>
        <begin position="140"/>
        <end position="143"/>
    </location>
    <ligand>
        <name>GTP</name>
        <dbReference type="ChEBI" id="CHEBI:37565"/>
    </ligand>
</feature>
<comment type="catalytic activity">
    <reaction evidence="8 12">
        <text>GTP + H2O = GDP + phosphate + H(+)</text>
        <dbReference type="Rhea" id="RHEA:19669"/>
        <dbReference type="ChEBI" id="CHEBI:15377"/>
        <dbReference type="ChEBI" id="CHEBI:15378"/>
        <dbReference type="ChEBI" id="CHEBI:37565"/>
        <dbReference type="ChEBI" id="CHEBI:43474"/>
        <dbReference type="ChEBI" id="CHEBI:58189"/>
        <dbReference type="EC" id="3.6.5.n1"/>
    </reaction>
</comment>
<keyword evidence="6 12" id="KW-0342">GTP-binding</keyword>
<dbReference type="Pfam" id="PF00679">
    <property type="entry name" value="EFG_C"/>
    <property type="match status" value="1"/>
</dbReference>
<evidence type="ECO:0000256" key="10">
    <source>
        <dbReference type="ARBA" id="ARBA00061052"/>
    </source>
</evidence>
<comment type="caution">
    <text evidence="14">The sequence shown here is derived from an EMBL/GenBank/DDBJ whole genome shotgun (WGS) entry which is preliminary data.</text>
</comment>
<dbReference type="CDD" id="cd03709">
    <property type="entry name" value="lepA_C"/>
    <property type="match status" value="1"/>
</dbReference>
<dbReference type="InterPro" id="IPR035647">
    <property type="entry name" value="EFG_III/V"/>
</dbReference>
<dbReference type="FunFam" id="2.40.30.10:FF:000015">
    <property type="entry name" value="Translation factor GUF1, mitochondrial"/>
    <property type="match status" value="1"/>
</dbReference>
<proteinExistence type="inferred from homology"/>
<evidence type="ECO:0000256" key="5">
    <source>
        <dbReference type="ARBA" id="ARBA00022917"/>
    </source>
</evidence>
<dbReference type="Proteomes" id="UP000625804">
    <property type="component" value="Unassembled WGS sequence"/>
</dbReference>
<keyword evidence="14" id="KW-0251">Elongation factor</keyword>
<gene>
    <name evidence="12 14" type="primary">lepA</name>
    <name evidence="14" type="ORF">HR057_00655</name>
</gene>
<dbReference type="RefSeq" id="WP_173729470.1">
    <property type="nucleotide sequence ID" value="NZ_JABTTE010000001.1"/>
</dbReference>
<dbReference type="Gene3D" id="3.30.70.2570">
    <property type="entry name" value="Elongation factor 4, C-terminal domain"/>
    <property type="match status" value="1"/>
</dbReference>
<name>A0A8J8K709_9BACI</name>
<dbReference type="InterPro" id="IPR027417">
    <property type="entry name" value="P-loop_NTPase"/>
</dbReference>
<accession>A0A8J8K709</accession>
<feature type="domain" description="Tr-type G" evidence="13">
    <location>
        <begin position="11"/>
        <end position="193"/>
    </location>
</feature>
<dbReference type="HAMAP" id="MF_00071">
    <property type="entry name" value="LepA"/>
    <property type="match status" value="1"/>
</dbReference>
<reference evidence="14" key="1">
    <citation type="submission" date="2020-06" db="EMBL/GenBank/DDBJ databases">
        <title>A novel thermopfilic bacterium from Erzurum, Turkey.</title>
        <authorList>
            <person name="Adiguzel A."/>
            <person name="Ay H."/>
            <person name="Baltaci M.O."/>
        </authorList>
    </citation>
    <scope>NUCLEOTIDE SEQUENCE</scope>
    <source>
        <strain evidence="14">P2</strain>
    </source>
</reference>
<keyword evidence="5 12" id="KW-0648">Protein biosynthesis</keyword>
<dbReference type="InterPro" id="IPR004161">
    <property type="entry name" value="EFTu-like_2"/>
</dbReference>
<evidence type="ECO:0000256" key="8">
    <source>
        <dbReference type="ARBA" id="ARBA00050293"/>
    </source>
</evidence>
<dbReference type="Gene3D" id="2.40.30.10">
    <property type="entry name" value="Translation factors"/>
    <property type="match status" value="1"/>
</dbReference>
<dbReference type="NCBIfam" id="TIGR01393">
    <property type="entry name" value="lepA"/>
    <property type="match status" value="1"/>
</dbReference>
<dbReference type="InterPro" id="IPR038363">
    <property type="entry name" value="LepA_C_sf"/>
</dbReference>
<dbReference type="InterPro" id="IPR013842">
    <property type="entry name" value="LepA_CTD"/>
</dbReference>
<dbReference type="CDD" id="cd01890">
    <property type="entry name" value="LepA"/>
    <property type="match status" value="1"/>
</dbReference>
<feature type="binding site" evidence="12">
    <location>
        <begin position="23"/>
        <end position="28"/>
    </location>
    <ligand>
        <name>GTP</name>
        <dbReference type="ChEBI" id="CHEBI:37565"/>
    </ligand>
</feature>
<keyword evidence="4 12" id="KW-0378">Hydrolase</keyword>
<dbReference type="SUPFAM" id="SSF54980">
    <property type="entry name" value="EF-G C-terminal domain-like"/>
    <property type="match status" value="2"/>
</dbReference>
<dbReference type="SMART" id="SM00838">
    <property type="entry name" value="EFG_C"/>
    <property type="match status" value="1"/>
</dbReference>
<keyword evidence="3 12" id="KW-0547">Nucleotide-binding</keyword>
<dbReference type="EMBL" id="JABTTE010000001">
    <property type="protein sequence ID" value="NSL50271.1"/>
    <property type="molecule type" value="Genomic_DNA"/>
</dbReference>
<dbReference type="InterPro" id="IPR000795">
    <property type="entry name" value="T_Tr_GTP-bd_dom"/>
</dbReference>
<evidence type="ECO:0000313" key="15">
    <source>
        <dbReference type="Proteomes" id="UP000625804"/>
    </source>
</evidence>
<dbReference type="PROSITE" id="PS51722">
    <property type="entry name" value="G_TR_2"/>
    <property type="match status" value="1"/>
</dbReference>
<comment type="subcellular location">
    <subcellularLocation>
        <location evidence="12">Cell membrane</location>
        <topology evidence="12">Peripheral membrane protein</topology>
        <orientation evidence="12">Cytoplasmic side</orientation>
    </subcellularLocation>
</comment>
<evidence type="ECO:0000256" key="2">
    <source>
        <dbReference type="ARBA" id="ARBA00022475"/>
    </source>
</evidence>
<dbReference type="InterPro" id="IPR031157">
    <property type="entry name" value="G_TR_CS"/>
</dbReference>
<dbReference type="Gene3D" id="3.30.70.240">
    <property type="match status" value="1"/>
</dbReference>
<dbReference type="Pfam" id="PF14492">
    <property type="entry name" value="EFG_III"/>
    <property type="match status" value="1"/>
</dbReference>
<evidence type="ECO:0000256" key="7">
    <source>
        <dbReference type="ARBA" id="ARBA00023136"/>
    </source>
</evidence>
<keyword evidence="15" id="KW-1185">Reference proteome</keyword>
<dbReference type="NCBIfam" id="TIGR00231">
    <property type="entry name" value="small_GTP"/>
    <property type="match status" value="1"/>
</dbReference>
<keyword evidence="2 12" id="KW-1003">Cell membrane</keyword>
<evidence type="ECO:0000256" key="3">
    <source>
        <dbReference type="ARBA" id="ARBA00022741"/>
    </source>
</evidence>
<dbReference type="AlphaFoldDB" id="A0A8J8K709"/>
<dbReference type="GO" id="GO:0003746">
    <property type="term" value="F:translation elongation factor activity"/>
    <property type="evidence" value="ECO:0007669"/>
    <property type="project" value="UniProtKB-UniRule"/>
</dbReference>
<dbReference type="InterPro" id="IPR005225">
    <property type="entry name" value="Small_GTP-bd"/>
</dbReference>
<dbReference type="PROSITE" id="PS00301">
    <property type="entry name" value="G_TR_1"/>
    <property type="match status" value="1"/>
</dbReference>
<dbReference type="Pfam" id="PF00009">
    <property type="entry name" value="GTP_EFTU"/>
    <property type="match status" value="1"/>
</dbReference>
<dbReference type="GO" id="GO:0005886">
    <property type="term" value="C:plasma membrane"/>
    <property type="evidence" value="ECO:0007669"/>
    <property type="project" value="UniProtKB-SubCell"/>
</dbReference>
<dbReference type="SUPFAM" id="SSF50447">
    <property type="entry name" value="Translation proteins"/>
    <property type="match status" value="1"/>
</dbReference>
<protein>
    <recommendedName>
        <fullName evidence="11 12">Elongation factor 4</fullName>
        <shortName evidence="12">EF-4</shortName>
        <ecNumber evidence="11 12">3.6.5.n1</ecNumber>
    </recommendedName>
    <alternativeName>
        <fullName evidence="12">Ribosomal back-translocase LepA</fullName>
    </alternativeName>
</protein>
<dbReference type="PANTHER" id="PTHR43512:SF4">
    <property type="entry name" value="TRANSLATION FACTOR GUF1 HOMOLOG, CHLOROPLASTIC"/>
    <property type="match status" value="1"/>
</dbReference>
<dbReference type="GO" id="GO:0043022">
    <property type="term" value="F:ribosome binding"/>
    <property type="evidence" value="ECO:0007669"/>
    <property type="project" value="UniProtKB-UniRule"/>
</dbReference>
<comment type="function">
    <text evidence="9 12">Required for accurate and efficient protein synthesis under certain stress conditions. May act as a fidelity factor of the translation reaction, by catalyzing a one-codon backward translocation of tRNAs on improperly translocated ribosomes. Back-translocation proceeds from a post-translocation (POST) complex to a pre-translocation (PRE) complex, thus giving elongation factor G a second chance to translocate the tRNAs correctly. Binds to ribosomes in a GTP-dependent manner.</text>
</comment>
<evidence type="ECO:0000313" key="14">
    <source>
        <dbReference type="EMBL" id="NSL50271.1"/>
    </source>
</evidence>
<dbReference type="EC" id="3.6.5.n1" evidence="11 12"/>
<dbReference type="CDD" id="cd16260">
    <property type="entry name" value="EF4_III"/>
    <property type="match status" value="1"/>
</dbReference>
<dbReference type="PRINTS" id="PR00315">
    <property type="entry name" value="ELONGATNFCT"/>
</dbReference>
<comment type="similarity">
    <text evidence="1 12">Belongs to the TRAFAC class translation factor GTPase superfamily. Classic translation factor GTPase family. LepA subfamily.</text>
</comment>
<evidence type="ECO:0000256" key="1">
    <source>
        <dbReference type="ARBA" id="ARBA00005454"/>
    </source>
</evidence>
<sequence length="609" mass="68363">MNSETRRNRQKMIRNFSIIAHIDHGKSTLADRILERTSAVTEREMKEQILDAMDLERERGITIKLNAVQLLYKAKDGNEYILHLIDTPGHVDFTYEVSRSLAACEGAILVVDAAQGIEAQTLANVYLALDNNLEILPVINKIDLPSADPERVKREIEDVIGLDASEAVLASAKTGIGIDEILEQIIEKIPAPSGDPDAPLKALIFDSLYDSYRGVITYIRVVDGTVKVGDKIKMMATGKEFEVTEVGVFTPKPVPRDELTVGDVGFLTASIKNVSDTRVGDTITSANNPAKEPLPGYRKLNPMVFCGLYPIDTKDYNDLREALEKLQLNDSSLQFEAETSQALGFGFRCGFLGLLHMEIIQERLEREFNIDLITTAPSVIYKVKLTNGKELTIENPSDMPDPQNIEAIFEPYVKAAIMVPNDYVGAVMELCQNKRGTFIDMQYLDETRVNITYELPLSEIVYDFFDILKSSTKGYASFDYELIGYKQSKLVKMDILLNGEKIDALSFIVHRDFAYERGKVIVEKLKDLIPRQQFEVPVQAAIGTKIIARSTIKAMRKNVLAKCYGGDISRKRKLLEKQKEGKKRMKQVGSVEVPQEAFMAVLRMDDQKK</sequence>